<dbReference type="PANTHER" id="PTHR31299">
    <property type="entry name" value="ESTERASE, PUTATIVE (AFU_ORTHOLOGUE AFUA_1G05850)-RELATED"/>
    <property type="match status" value="1"/>
</dbReference>
<dbReference type="InterPro" id="IPR014622">
    <property type="entry name" value="UCP036794_erythomycin"/>
</dbReference>
<evidence type="ECO:0000313" key="3">
    <source>
        <dbReference type="EMBL" id="TDD72913.1"/>
    </source>
</evidence>
<dbReference type="InterPro" id="IPR052036">
    <property type="entry name" value="Hydrolase/PRTase-associated"/>
</dbReference>
<dbReference type="CDD" id="cd14728">
    <property type="entry name" value="Ere-like"/>
    <property type="match status" value="1"/>
</dbReference>
<dbReference type="Proteomes" id="UP000294513">
    <property type="component" value="Unassembled WGS sequence"/>
</dbReference>
<evidence type="ECO:0000256" key="1">
    <source>
        <dbReference type="SAM" id="MobiDB-lite"/>
    </source>
</evidence>
<organism evidence="3 4">
    <name type="scientific">Actinomadura rubrisoli</name>
    <dbReference type="NCBI Taxonomy" id="2530368"/>
    <lineage>
        <taxon>Bacteria</taxon>
        <taxon>Bacillati</taxon>
        <taxon>Actinomycetota</taxon>
        <taxon>Actinomycetes</taxon>
        <taxon>Streptosporangiales</taxon>
        <taxon>Thermomonosporaceae</taxon>
        <taxon>Actinomadura</taxon>
    </lineage>
</organism>
<dbReference type="Pfam" id="PF05139">
    <property type="entry name" value="Erythro_esteras"/>
    <property type="match status" value="1"/>
</dbReference>
<keyword evidence="2" id="KW-0732">Signal</keyword>
<sequence length="448" mass="49731">MTPSSPLSRRRFLAASALAGSSVPVLGGTAAAGRPPRPSGDPLPALRAAARPLRSTEPAGPLDDLRPLGRAVGGALVVGLGEATHGSHEFFAMKHRVFRYLVEHRGFRTFALEDAWSTGLLIDDYVLHGKGDPRTIMKEELRGKTPWETREFLDLFRWMRAHNLRSPRKVRFMGDDMNVPTLGKELTGKVIGYVRGRRPALVPEFERLYARLLSLADSDALLALPLERRREIDRLTTRAYDLLATLRPAPGAGREAFEWALQHARSIVQTTRLHSFDYTTPEGARAGMLFRDGAMAENVRWWRLRTGHKILLSAHNGHVGYVPDDPGSYPKTQGAFLREHFGARYTNIGFTFYQGSFQARTDDGPDLKRITVGPPEPGGNEATLDRAGPARYFLDMRTAPAPARAWLAQKRPTRNIGTGWPEEPYDIALGPAYDNLIHLHSVEAAVLL</sequence>
<dbReference type="OrthoDB" id="9810066at2"/>
<dbReference type="SUPFAM" id="SSF159501">
    <property type="entry name" value="EreA/ChaN-like"/>
    <property type="match status" value="1"/>
</dbReference>
<dbReference type="AlphaFoldDB" id="A0A4R5AJV4"/>
<name>A0A4R5AJV4_9ACTN</name>
<dbReference type="PANTHER" id="PTHR31299:SF0">
    <property type="entry name" value="ESTERASE, PUTATIVE (AFU_ORTHOLOGUE AFUA_1G05850)-RELATED"/>
    <property type="match status" value="1"/>
</dbReference>
<dbReference type="GO" id="GO:0046677">
    <property type="term" value="P:response to antibiotic"/>
    <property type="evidence" value="ECO:0007669"/>
    <property type="project" value="InterPro"/>
</dbReference>
<gene>
    <name evidence="3" type="ORF">E1298_34525</name>
</gene>
<feature type="region of interest" description="Disordered" evidence="1">
    <location>
        <begin position="25"/>
        <end position="45"/>
    </location>
</feature>
<protein>
    <submittedName>
        <fullName evidence="3">Erythromycin esterase family protein</fullName>
    </submittedName>
</protein>
<evidence type="ECO:0000256" key="2">
    <source>
        <dbReference type="SAM" id="SignalP"/>
    </source>
</evidence>
<dbReference type="Gene3D" id="3.30.1870.10">
    <property type="entry name" value="EreA-like, domain 2"/>
    <property type="match status" value="1"/>
</dbReference>
<accession>A0A4R5AJV4</accession>
<reference evidence="3 4" key="1">
    <citation type="submission" date="2019-03" db="EMBL/GenBank/DDBJ databases">
        <title>Draft genome sequences of novel Actinobacteria.</title>
        <authorList>
            <person name="Sahin N."/>
            <person name="Ay H."/>
            <person name="Saygin H."/>
        </authorList>
    </citation>
    <scope>NUCLEOTIDE SEQUENCE [LARGE SCALE GENOMIC DNA]</scope>
    <source>
        <strain evidence="3 4">H3C3</strain>
    </source>
</reference>
<comment type="caution">
    <text evidence="3">The sequence shown here is derived from an EMBL/GenBank/DDBJ whole genome shotgun (WGS) entry which is preliminary data.</text>
</comment>
<feature type="chain" id="PRO_5038926217" evidence="2">
    <location>
        <begin position="28"/>
        <end position="448"/>
    </location>
</feature>
<dbReference type="InterPro" id="IPR007815">
    <property type="entry name" value="Emycin_Estase"/>
</dbReference>
<dbReference type="Gene3D" id="1.20.1440.30">
    <property type="entry name" value="Biosynthetic Protein domain"/>
    <property type="match status" value="1"/>
</dbReference>
<dbReference type="Gene3D" id="3.40.1660.10">
    <property type="entry name" value="EreA-like (biosynthetic domain)"/>
    <property type="match status" value="1"/>
</dbReference>
<feature type="signal peptide" evidence="2">
    <location>
        <begin position="1"/>
        <end position="27"/>
    </location>
</feature>
<proteinExistence type="predicted"/>
<evidence type="ECO:0000313" key="4">
    <source>
        <dbReference type="Proteomes" id="UP000294513"/>
    </source>
</evidence>
<dbReference type="EMBL" id="SMKU01000267">
    <property type="protein sequence ID" value="TDD72913.1"/>
    <property type="molecule type" value="Genomic_DNA"/>
</dbReference>
<dbReference type="PROSITE" id="PS51318">
    <property type="entry name" value="TAT"/>
    <property type="match status" value="1"/>
</dbReference>
<dbReference type="PIRSF" id="PIRSF036794">
    <property type="entry name" value="UCP_erythr_ester"/>
    <property type="match status" value="1"/>
</dbReference>
<dbReference type="RefSeq" id="WP_131900855.1">
    <property type="nucleotide sequence ID" value="NZ_SMKU01000267.1"/>
</dbReference>
<keyword evidence="4" id="KW-1185">Reference proteome</keyword>
<dbReference type="InterPro" id="IPR006311">
    <property type="entry name" value="TAT_signal"/>
</dbReference>